<evidence type="ECO:0000313" key="2">
    <source>
        <dbReference type="Proteomes" id="UP001472677"/>
    </source>
</evidence>
<dbReference type="EMBL" id="JBBPBM010000215">
    <property type="protein sequence ID" value="KAK8500603.1"/>
    <property type="molecule type" value="Genomic_DNA"/>
</dbReference>
<sequence length="116" mass="12115">MGIARSIDGTIVGRRYASAAGGCSKHSSSLACSFIAWGRIVTKTWVDSSPHSCGSGWLRNTGSAHIVGSSAARICPVHSKLRVGPWVLSVSLELVAPREEGTARPVSEILVAQGQT</sequence>
<name>A0ABR2B1F3_9ROSI</name>
<accession>A0ABR2B1F3</accession>
<comment type="caution">
    <text evidence="1">The sequence shown here is derived from an EMBL/GenBank/DDBJ whole genome shotgun (WGS) entry which is preliminary data.</text>
</comment>
<dbReference type="Proteomes" id="UP001472677">
    <property type="component" value="Unassembled WGS sequence"/>
</dbReference>
<gene>
    <name evidence="1" type="ORF">V6N12_037854</name>
</gene>
<keyword evidence="2" id="KW-1185">Reference proteome</keyword>
<organism evidence="1 2">
    <name type="scientific">Hibiscus sabdariffa</name>
    <name type="common">roselle</name>
    <dbReference type="NCBI Taxonomy" id="183260"/>
    <lineage>
        <taxon>Eukaryota</taxon>
        <taxon>Viridiplantae</taxon>
        <taxon>Streptophyta</taxon>
        <taxon>Embryophyta</taxon>
        <taxon>Tracheophyta</taxon>
        <taxon>Spermatophyta</taxon>
        <taxon>Magnoliopsida</taxon>
        <taxon>eudicotyledons</taxon>
        <taxon>Gunneridae</taxon>
        <taxon>Pentapetalae</taxon>
        <taxon>rosids</taxon>
        <taxon>malvids</taxon>
        <taxon>Malvales</taxon>
        <taxon>Malvaceae</taxon>
        <taxon>Malvoideae</taxon>
        <taxon>Hibiscus</taxon>
    </lineage>
</organism>
<reference evidence="1 2" key="1">
    <citation type="journal article" date="2024" name="G3 (Bethesda)">
        <title>Genome assembly of Hibiscus sabdariffa L. provides insights into metabolisms of medicinal natural products.</title>
        <authorList>
            <person name="Kim T."/>
        </authorList>
    </citation>
    <scope>NUCLEOTIDE SEQUENCE [LARGE SCALE GENOMIC DNA]</scope>
    <source>
        <strain evidence="1">TK-2024</strain>
        <tissue evidence="1">Old leaves</tissue>
    </source>
</reference>
<proteinExistence type="predicted"/>
<evidence type="ECO:0000313" key="1">
    <source>
        <dbReference type="EMBL" id="KAK8500603.1"/>
    </source>
</evidence>
<protein>
    <submittedName>
        <fullName evidence="1">Uncharacterized protein</fullName>
    </submittedName>
</protein>